<proteinExistence type="inferred from homology"/>
<reference evidence="15" key="2">
    <citation type="submission" date="2020-10" db="EMBL/GenBank/DDBJ databases">
        <title>Enrichment of novel Verrucomicrobia, Bacteroidetes and Krumholzibacteria in an oxygen-limited, methane- and iron-fed bioreactor inoculated with Bothnian Sea sediments.</title>
        <authorList>
            <person name="Martins P.D."/>
            <person name="de Jong A."/>
            <person name="Lenstra W.K."/>
            <person name="van Helmond N.A.G.M."/>
            <person name="Slomp C.P."/>
            <person name="Jetten M.S.M."/>
            <person name="Welte C.U."/>
            <person name="Rasigraf O."/>
        </authorList>
    </citation>
    <scope>NUCLEOTIDE SEQUENCE</scope>
    <source>
        <strain evidence="15">MAG47</strain>
    </source>
</reference>
<evidence type="ECO:0000256" key="1">
    <source>
        <dbReference type="ARBA" id="ARBA00004777"/>
    </source>
</evidence>
<dbReference type="PRINTS" id="PR00085">
    <property type="entry name" value="THFDHDRGNASE"/>
</dbReference>
<dbReference type="Gene3D" id="3.40.50.720">
    <property type="entry name" value="NAD(P)-binding Rossmann-like Domain"/>
    <property type="match status" value="1"/>
</dbReference>
<keyword evidence="8 12" id="KW-0560">Oxidoreductase</keyword>
<evidence type="ECO:0000256" key="4">
    <source>
        <dbReference type="ARBA" id="ARBA00022605"/>
    </source>
</evidence>
<dbReference type="GO" id="GO:0005829">
    <property type="term" value="C:cytosol"/>
    <property type="evidence" value="ECO:0007669"/>
    <property type="project" value="TreeGrafter"/>
</dbReference>
<evidence type="ECO:0000256" key="8">
    <source>
        <dbReference type="ARBA" id="ARBA00023002"/>
    </source>
</evidence>
<dbReference type="NCBIfam" id="NF008058">
    <property type="entry name" value="PRK10792.1"/>
    <property type="match status" value="1"/>
</dbReference>
<comment type="catalytic activity">
    <reaction evidence="12">
        <text>(6R)-5,10-methylene-5,6,7,8-tetrahydrofolate + NADP(+) = (6R)-5,10-methenyltetrahydrofolate + NADPH</text>
        <dbReference type="Rhea" id="RHEA:22812"/>
        <dbReference type="ChEBI" id="CHEBI:15636"/>
        <dbReference type="ChEBI" id="CHEBI:57455"/>
        <dbReference type="ChEBI" id="CHEBI:57783"/>
        <dbReference type="ChEBI" id="CHEBI:58349"/>
        <dbReference type="EC" id="1.5.1.5"/>
    </reaction>
</comment>
<dbReference type="GO" id="GO:0035999">
    <property type="term" value="P:tetrahydrofolate interconversion"/>
    <property type="evidence" value="ECO:0007669"/>
    <property type="project" value="UniProtKB-UniRule"/>
</dbReference>
<organism evidence="15 16">
    <name type="scientific">Brucella anthropi</name>
    <name type="common">Ochrobactrum anthropi</name>
    <dbReference type="NCBI Taxonomy" id="529"/>
    <lineage>
        <taxon>Bacteria</taxon>
        <taxon>Pseudomonadati</taxon>
        <taxon>Pseudomonadota</taxon>
        <taxon>Alphaproteobacteria</taxon>
        <taxon>Hyphomicrobiales</taxon>
        <taxon>Brucellaceae</taxon>
        <taxon>Brucella/Ochrobactrum group</taxon>
        <taxon>Brucella</taxon>
    </lineage>
</organism>
<dbReference type="InterPro" id="IPR020631">
    <property type="entry name" value="THF_DH/CycHdrlase_NAD-bd_dom"/>
</dbReference>
<name>A0A8I0N2K4_BRUAN</name>
<sequence length="299" mass="31376">MAQLIDGKKLAEDVVSTVKTETEKLVAATGIVPGIAVVIVGEDPASQVYVASKSKKAKECGFHSVQHDLPETASEQELLDLIESLNKDPAIHGILVQLPLPKHIDSGRVIQTISPDKDVDGFHFINVDKLGTGEVETAFVPCTPAGAMIMIERIHGRDLSGLNAVVIGRSNIVGKPMFNLLLAANATVTVAHSRTKDLPAIARTADILVAAVGRPQMVKGDWVKPGATVIDVGINRIPAPERGEGKTRLVGDVDFAEAEKVAGAITPVPGGVGPMTIAMLMANTLTAACRTAGVKKPVF</sequence>
<dbReference type="AlphaFoldDB" id="A0A8I0N2K4"/>
<dbReference type="UniPathway" id="UPA00193"/>
<comment type="subunit">
    <text evidence="2 12">Homodimer.</text>
</comment>
<dbReference type="GO" id="GO:0004477">
    <property type="term" value="F:methenyltetrahydrofolate cyclohydrolase activity"/>
    <property type="evidence" value="ECO:0007669"/>
    <property type="project" value="UniProtKB-UniRule"/>
</dbReference>
<evidence type="ECO:0000256" key="7">
    <source>
        <dbReference type="ARBA" id="ARBA00022857"/>
    </source>
</evidence>
<dbReference type="FunFam" id="3.40.50.720:FF:000006">
    <property type="entry name" value="Bifunctional protein FolD"/>
    <property type="match status" value="1"/>
</dbReference>
<dbReference type="InterPro" id="IPR046346">
    <property type="entry name" value="Aminoacid_DH-like_N_sf"/>
</dbReference>
<evidence type="ECO:0000256" key="3">
    <source>
        <dbReference type="ARBA" id="ARBA00022563"/>
    </source>
</evidence>
<dbReference type="FunFam" id="3.40.50.10860:FF:000005">
    <property type="entry name" value="C-1-tetrahydrofolate synthase, cytoplasmic, putative"/>
    <property type="match status" value="1"/>
</dbReference>
<dbReference type="GO" id="GO:0004488">
    <property type="term" value="F:methylenetetrahydrofolate dehydrogenase (NADP+) activity"/>
    <property type="evidence" value="ECO:0007669"/>
    <property type="project" value="UniProtKB-UniRule"/>
</dbReference>
<evidence type="ECO:0000256" key="11">
    <source>
        <dbReference type="ARBA" id="ARBA00023268"/>
    </source>
</evidence>
<evidence type="ECO:0000256" key="12">
    <source>
        <dbReference type="HAMAP-Rule" id="MF_01576"/>
    </source>
</evidence>
<dbReference type="InterPro" id="IPR020630">
    <property type="entry name" value="THF_DH/CycHdrlase_cat_dom"/>
</dbReference>
<feature type="domain" description="Tetrahydrofolate dehydrogenase/cyclohydrolase NAD(P)-binding" evidence="14">
    <location>
        <begin position="141"/>
        <end position="290"/>
    </location>
</feature>
<evidence type="ECO:0000256" key="6">
    <source>
        <dbReference type="ARBA" id="ARBA00022801"/>
    </source>
</evidence>
<dbReference type="Pfam" id="PF02882">
    <property type="entry name" value="THF_DHG_CYH_C"/>
    <property type="match status" value="1"/>
</dbReference>
<feature type="binding site" evidence="12">
    <location>
        <begin position="168"/>
        <end position="170"/>
    </location>
    <ligand>
        <name>NADP(+)</name>
        <dbReference type="ChEBI" id="CHEBI:58349"/>
    </ligand>
</feature>
<dbReference type="PANTHER" id="PTHR48099">
    <property type="entry name" value="C-1-TETRAHYDROFOLATE SYNTHASE, CYTOPLASMIC-RELATED"/>
    <property type="match status" value="1"/>
</dbReference>
<dbReference type="InterPro" id="IPR000672">
    <property type="entry name" value="THF_DH/CycHdrlase"/>
</dbReference>
<dbReference type="EMBL" id="JACZKO010000009">
    <property type="protein sequence ID" value="MBE0559835.1"/>
    <property type="molecule type" value="Genomic_DNA"/>
</dbReference>
<dbReference type="InterPro" id="IPR036291">
    <property type="entry name" value="NAD(P)-bd_dom_sf"/>
</dbReference>
<keyword evidence="11 12" id="KW-0511">Multifunctional enzyme</keyword>
<dbReference type="GO" id="GO:0006164">
    <property type="term" value="P:purine nucleotide biosynthetic process"/>
    <property type="evidence" value="ECO:0007669"/>
    <property type="project" value="UniProtKB-KW"/>
</dbReference>
<dbReference type="NCBIfam" id="NF010783">
    <property type="entry name" value="PRK14186.1"/>
    <property type="match status" value="1"/>
</dbReference>
<dbReference type="HAMAP" id="MF_01576">
    <property type="entry name" value="THF_DHG_CYH"/>
    <property type="match status" value="1"/>
</dbReference>
<dbReference type="Pfam" id="PF00763">
    <property type="entry name" value="THF_DHG_CYH"/>
    <property type="match status" value="1"/>
</dbReference>
<keyword evidence="7 12" id="KW-0521">NADP</keyword>
<dbReference type="EC" id="3.5.4.9" evidence="12"/>
<comment type="pathway">
    <text evidence="1 12">One-carbon metabolism; tetrahydrofolate interconversion.</text>
</comment>
<protein>
    <recommendedName>
        <fullName evidence="12">Bifunctional protein FolD</fullName>
    </recommendedName>
    <domain>
        <recommendedName>
            <fullName evidence="12">Methylenetetrahydrofolate dehydrogenase</fullName>
            <ecNumber evidence="12">1.5.1.5</ecNumber>
        </recommendedName>
    </domain>
    <domain>
        <recommendedName>
            <fullName evidence="12">Methenyltetrahydrofolate cyclohydrolase</fullName>
            <ecNumber evidence="12">3.5.4.9</ecNumber>
        </recommendedName>
    </domain>
</protein>
<comment type="caution">
    <text evidence="12">Lacks conserved residue(s) required for the propagation of feature annotation.</text>
</comment>
<dbReference type="InterPro" id="IPR020867">
    <property type="entry name" value="THF_DH/CycHdrlase_CS"/>
</dbReference>
<keyword evidence="10 12" id="KW-0486">Methionine biosynthesis</keyword>
<feature type="domain" description="Tetrahydrofolate dehydrogenase/cyclohydrolase catalytic" evidence="13">
    <location>
        <begin position="5"/>
        <end position="120"/>
    </location>
</feature>
<keyword evidence="4 12" id="KW-0028">Amino-acid biosynthesis</keyword>
<evidence type="ECO:0000313" key="16">
    <source>
        <dbReference type="Proteomes" id="UP000642265"/>
    </source>
</evidence>
<evidence type="ECO:0000256" key="10">
    <source>
        <dbReference type="ARBA" id="ARBA00023167"/>
    </source>
</evidence>
<accession>A0A8I0N2K4</accession>
<evidence type="ECO:0000259" key="13">
    <source>
        <dbReference type="Pfam" id="PF00763"/>
    </source>
</evidence>
<dbReference type="Gene3D" id="3.40.50.10860">
    <property type="entry name" value="Leucine Dehydrogenase, chain A, domain 1"/>
    <property type="match status" value="1"/>
</dbReference>
<reference evidence="15" key="1">
    <citation type="submission" date="2020-09" db="EMBL/GenBank/DDBJ databases">
        <authorList>
            <person name="Dalcin Martins P."/>
        </authorList>
    </citation>
    <scope>NUCLEOTIDE SEQUENCE</scope>
    <source>
        <strain evidence="15">MAG47</strain>
    </source>
</reference>
<evidence type="ECO:0000259" key="14">
    <source>
        <dbReference type="Pfam" id="PF02882"/>
    </source>
</evidence>
<evidence type="ECO:0000256" key="9">
    <source>
        <dbReference type="ARBA" id="ARBA00023102"/>
    </source>
</evidence>
<comment type="function">
    <text evidence="12">Catalyzes the oxidation of 5,10-methylenetetrahydrofolate to 5,10-methenyltetrahydrofolate and then the hydrolysis of 5,10-methenyltetrahydrofolate to 10-formyltetrahydrofolate.</text>
</comment>
<dbReference type="SUPFAM" id="SSF51735">
    <property type="entry name" value="NAD(P)-binding Rossmann-fold domains"/>
    <property type="match status" value="1"/>
</dbReference>
<dbReference type="CDD" id="cd01080">
    <property type="entry name" value="NAD_bind_m-THF_DH_Cyclohyd"/>
    <property type="match status" value="1"/>
</dbReference>
<comment type="catalytic activity">
    <reaction evidence="12">
        <text>(6R)-5,10-methenyltetrahydrofolate + H2O = (6R)-10-formyltetrahydrofolate + H(+)</text>
        <dbReference type="Rhea" id="RHEA:23700"/>
        <dbReference type="ChEBI" id="CHEBI:15377"/>
        <dbReference type="ChEBI" id="CHEBI:15378"/>
        <dbReference type="ChEBI" id="CHEBI:57455"/>
        <dbReference type="ChEBI" id="CHEBI:195366"/>
        <dbReference type="EC" id="3.5.4.9"/>
    </reaction>
</comment>
<dbReference type="PANTHER" id="PTHR48099:SF5">
    <property type="entry name" value="C-1-TETRAHYDROFOLATE SYNTHASE, CYTOPLASMIC"/>
    <property type="match status" value="1"/>
</dbReference>
<comment type="caution">
    <text evidence="15">The sequence shown here is derived from an EMBL/GenBank/DDBJ whole genome shotgun (WGS) entry which is preliminary data.</text>
</comment>
<keyword evidence="6 12" id="KW-0378">Hydrolase</keyword>
<dbReference type="SUPFAM" id="SSF53223">
    <property type="entry name" value="Aminoacid dehydrogenase-like, N-terminal domain"/>
    <property type="match status" value="1"/>
</dbReference>
<keyword evidence="9 12" id="KW-0368">Histidine biosynthesis</keyword>
<keyword evidence="5 12" id="KW-0658">Purine biosynthesis</keyword>
<evidence type="ECO:0000313" key="15">
    <source>
        <dbReference type="EMBL" id="MBE0559835.1"/>
    </source>
</evidence>
<dbReference type="GO" id="GO:0000105">
    <property type="term" value="P:L-histidine biosynthetic process"/>
    <property type="evidence" value="ECO:0007669"/>
    <property type="project" value="UniProtKB-KW"/>
</dbReference>
<dbReference type="NCBIfam" id="NF010785">
    <property type="entry name" value="PRK14188.1"/>
    <property type="match status" value="1"/>
</dbReference>
<gene>
    <name evidence="12 15" type="primary">folD</name>
    <name evidence="15" type="ORF">IH622_03240</name>
</gene>
<dbReference type="Proteomes" id="UP000642265">
    <property type="component" value="Unassembled WGS sequence"/>
</dbReference>
<comment type="similarity">
    <text evidence="12">Belongs to the tetrahydrofolate dehydrogenase/cyclohydrolase family.</text>
</comment>
<dbReference type="PROSITE" id="PS00767">
    <property type="entry name" value="THF_DHG_CYH_2"/>
    <property type="match status" value="1"/>
</dbReference>
<dbReference type="GO" id="GO:0009086">
    <property type="term" value="P:methionine biosynthetic process"/>
    <property type="evidence" value="ECO:0007669"/>
    <property type="project" value="UniProtKB-KW"/>
</dbReference>
<dbReference type="PROSITE" id="PS00766">
    <property type="entry name" value="THF_DHG_CYH_1"/>
    <property type="match status" value="1"/>
</dbReference>
<keyword evidence="3 12" id="KW-0554">One-carbon metabolism</keyword>
<evidence type="ECO:0000256" key="5">
    <source>
        <dbReference type="ARBA" id="ARBA00022755"/>
    </source>
</evidence>
<evidence type="ECO:0000256" key="2">
    <source>
        <dbReference type="ARBA" id="ARBA00011738"/>
    </source>
</evidence>
<dbReference type="EC" id="1.5.1.5" evidence="12"/>
<feature type="binding site" evidence="12">
    <location>
        <position position="234"/>
    </location>
    <ligand>
        <name>NADP(+)</name>
        <dbReference type="ChEBI" id="CHEBI:58349"/>
    </ligand>
</feature>